<feature type="chain" id="PRO_5015108282" description="Secreted protein" evidence="1">
    <location>
        <begin position="20"/>
        <end position="128"/>
    </location>
</feature>
<dbReference type="EMBL" id="JXTB01000239">
    <property type="protein sequence ID" value="PON50981.1"/>
    <property type="molecule type" value="Genomic_DNA"/>
</dbReference>
<organism evidence="2 3">
    <name type="scientific">Parasponia andersonii</name>
    <name type="common">Sponia andersonii</name>
    <dbReference type="NCBI Taxonomy" id="3476"/>
    <lineage>
        <taxon>Eukaryota</taxon>
        <taxon>Viridiplantae</taxon>
        <taxon>Streptophyta</taxon>
        <taxon>Embryophyta</taxon>
        <taxon>Tracheophyta</taxon>
        <taxon>Spermatophyta</taxon>
        <taxon>Magnoliopsida</taxon>
        <taxon>eudicotyledons</taxon>
        <taxon>Gunneridae</taxon>
        <taxon>Pentapetalae</taxon>
        <taxon>rosids</taxon>
        <taxon>fabids</taxon>
        <taxon>Rosales</taxon>
        <taxon>Cannabaceae</taxon>
        <taxon>Parasponia</taxon>
    </lineage>
</organism>
<dbReference type="AlphaFoldDB" id="A0A2P5BQ91"/>
<keyword evidence="3" id="KW-1185">Reference proteome</keyword>
<protein>
    <recommendedName>
        <fullName evidence="4">Secreted protein</fullName>
    </recommendedName>
</protein>
<dbReference type="Proteomes" id="UP000237105">
    <property type="component" value="Unassembled WGS sequence"/>
</dbReference>
<keyword evidence="1" id="KW-0732">Signal</keyword>
<feature type="signal peptide" evidence="1">
    <location>
        <begin position="1"/>
        <end position="19"/>
    </location>
</feature>
<sequence length="128" mass="14280">MYMGILLMHLSCMIECALHCHTSHRSQLHGMNTLQGARSKSTNQNQNISKFSGQVPFGCLTTFSSPCLEIAGMPHKISGCISFSAKICYESQLQDMYNCSLQRAKTMGSAWPSVQDNVGMRFNKCKNY</sequence>
<evidence type="ECO:0008006" key="4">
    <source>
        <dbReference type="Google" id="ProtNLM"/>
    </source>
</evidence>
<comment type="caution">
    <text evidence="2">The sequence shown here is derived from an EMBL/GenBank/DDBJ whole genome shotgun (WGS) entry which is preliminary data.</text>
</comment>
<gene>
    <name evidence="2" type="ORF">PanWU01x14_219920</name>
</gene>
<reference evidence="3" key="1">
    <citation type="submission" date="2016-06" db="EMBL/GenBank/DDBJ databases">
        <title>Parallel loss of symbiosis genes in relatives of nitrogen-fixing non-legume Parasponia.</title>
        <authorList>
            <person name="Van Velzen R."/>
            <person name="Holmer R."/>
            <person name="Bu F."/>
            <person name="Rutten L."/>
            <person name="Van Zeijl A."/>
            <person name="Liu W."/>
            <person name="Santuari L."/>
            <person name="Cao Q."/>
            <person name="Sharma T."/>
            <person name="Shen D."/>
            <person name="Roswanjaya Y."/>
            <person name="Wardhani T."/>
            <person name="Kalhor M.S."/>
            <person name="Jansen J."/>
            <person name="Van den Hoogen J."/>
            <person name="Gungor B."/>
            <person name="Hartog M."/>
            <person name="Hontelez J."/>
            <person name="Verver J."/>
            <person name="Yang W.-C."/>
            <person name="Schijlen E."/>
            <person name="Repin R."/>
            <person name="Schilthuizen M."/>
            <person name="Schranz E."/>
            <person name="Heidstra R."/>
            <person name="Miyata K."/>
            <person name="Fedorova E."/>
            <person name="Kohlen W."/>
            <person name="Bisseling T."/>
            <person name="Smit S."/>
            <person name="Geurts R."/>
        </authorList>
    </citation>
    <scope>NUCLEOTIDE SEQUENCE [LARGE SCALE GENOMIC DNA]</scope>
    <source>
        <strain evidence="3">cv. WU1-14</strain>
    </source>
</reference>
<evidence type="ECO:0000256" key="1">
    <source>
        <dbReference type="SAM" id="SignalP"/>
    </source>
</evidence>
<evidence type="ECO:0000313" key="2">
    <source>
        <dbReference type="EMBL" id="PON50981.1"/>
    </source>
</evidence>
<accession>A0A2P5BQ91</accession>
<name>A0A2P5BQ91_PARAD</name>
<evidence type="ECO:0000313" key="3">
    <source>
        <dbReference type="Proteomes" id="UP000237105"/>
    </source>
</evidence>
<proteinExistence type="predicted"/>